<dbReference type="RefSeq" id="WP_176754091.1">
    <property type="nucleotide sequence ID" value="NZ_FNFY01000011.1"/>
</dbReference>
<dbReference type="STRING" id="576118.SAMN05216216_1115"/>
<dbReference type="Pfam" id="PF00708">
    <property type="entry name" value="Acylphosphatase"/>
    <property type="match status" value="1"/>
</dbReference>
<dbReference type="GO" id="GO:0009432">
    <property type="term" value="P:SOS response"/>
    <property type="evidence" value="ECO:0007669"/>
    <property type="project" value="TreeGrafter"/>
</dbReference>
<dbReference type="EMBL" id="FNFY01000011">
    <property type="protein sequence ID" value="SDK84011.1"/>
    <property type="molecule type" value="Genomic_DNA"/>
</dbReference>
<dbReference type="PROSITE" id="PS00866">
    <property type="entry name" value="CPSASE_1"/>
    <property type="match status" value="1"/>
</dbReference>
<keyword evidence="10" id="KW-1185">Reference proteome</keyword>
<comment type="similarity">
    <text evidence="5">Belongs to the acylphosphatase family.</text>
</comment>
<evidence type="ECO:0000256" key="2">
    <source>
        <dbReference type="ARBA" id="ARBA00032904"/>
    </source>
</evidence>
<dbReference type="GO" id="GO:0046872">
    <property type="term" value="F:metal ion binding"/>
    <property type="evidence" value="ECO:0007669"/>
    <property type="project" value="InterPro"/>
</dbReference>
<dbReference type="GO" id="GO:0018169">
    <property type="term" value="F:ribosomal S6-glutamic acid ligase activity"/>
    <property type="evidence" value="ECO:0007669"/>
    <property type="project" value="TreeGrafter"/>
</dbReference>
<dbReference type="Gene3D" id="3.30.70.100">
    <property type="match status" value="1"/>
</dbReference>
<gene>
    <name evidence="9" type="ORF">SAMN05216216_1115</name>
</gene>
<dbReference type="PANTHER" id="PTHR21621">
    <property type="entry name" value="RIBOSOMAL PROTEIN S6 MODIFICATION PROTEIN"/>
    <property type="match status" value="1"/>
</dbReference>
<keyword evidence="3" id="KW-0067">ATP-binding</keyword>
<dbReference type="Proteomes" id="UP000199008">
    <property type="component" value="Unassembled WGS sequence"/>
</dbReference>
<evidence type="ECO:0000256" key="1">
    <source>
        <dbReference type="ARBA" id="ARBA00015991"/>
    </source>
</evidence>
<dbReference type="SUPFAM" id="SSF56059">
    <property type="entry name" value="Glutathione synthetase ATP-binding domain-like"/>
    <property type="match status" value="1"/>
</dbReference>
<keyword evidence="3" id="KW-0547">Nucleotide-binding</keyword>
<dbReference type="PROSITE" id="PS50975">
    <property type="entry name" value="ATP_GRASP"/>
    <property type="match status" value="1"/>
</dbReference>
<organism evidence="9 10">
    <name type="scientific">Lacicoccus qingdaonensis</name>
    <dbReference type="NCBI Taxonomy" id="576118"/>
    <lineage>
        <taxon>Bacteria</taxon>
        <taxon>Bacillati</taxon>
        <taxon>Bacillota</taxon>
        <taxon>Bacilli</taxon>
        <taxon>Bacillales</taxon>
        <taxon>Salinicoccaceae</taxon>
        <taxon>Lacicoccus</taxon>
    </lineage>
</organism>
<keyword evidence="9" id="KW-0436">Ligase</keyword>
<sequence>MENFDENWLPHLNNRPPGISAYRTDIYAMASEGWRRGLTLKFIKAPGYNISPALKYSLSDGEKEHIFSVARGDAVTPDAIRICEEKPLTYYYLKKNNVPIPEGESFNDTVDNHEIVEYGKKLRFPLVVKPTDGKSGEGVITNIKTVEELENAVKHVREELNYNNLIIERFIVGVDYRVYVIDGYVAGAYKRITANVIGDGKSSISELIKIKNIKRKNNPFIKNRSIKINQDLKDFLKSNNYSLTSIPDEGERVYVRAHGTYFKERDPVDVTDDMSDHLKQIAVDAVDAIPGLPHCNVDMLINEEEGTGYINEINSRPQISNHLFPMEGKARDIPKAIIDYYFPETVDNEKRNKYYFDLPFIYETLWSGNAKEVTVPDVNRGKIISKRFLLKGVDRTRLFDRNVRKHAILLKLNGYIKTLESGNTSIVVSGTPKRVRQFRDILNNQLKKRFKIQSITEKFSSKNLRVGFHIIQSKTDKTGEVENLKTELKKYKTQMNKINKEKKKLEDELESIKNSRSQKITKPLRKFRSKFKK</sequence>
<dbReference type="PANTHER" id="PTHR21621:SF0">
    <property type="entry name" value="BETA-CITRYLGLUTAMATE SYNTHASE B-RELATED"/>
    <property type="match status" value="1"/>
</dbReference>
<dbReference type="Pfam" id="PF08443">
    <property type="entry name" value="RimK"/>
    <property type="match status" value="1"/>
</dbReference>
<feature type="coiled-coil region" evidence="6">
    <location>
        <begin position="474"/>
        <end position="522"/>
    </location>
</feature>
<evidence type="ECO:0000313" key="9">
    <source>
        <dbReference type="EMBL" id="SDK84011.1"/>
    </source>
</evidence>
<evidence type="ECO:0000256" key="3">
    <source>
        <dbReference type="PROSITE-ProRule" id="PRU00409"/>
    </source>
</evidence>
<dbReference type="GO" id="GO:0005524">
    <property type="term" value="F:ATP binding"/>
    <property type="evidence" value="ECO:0007669"/>
    <property type="project" value="UniProtKB-UniRule"/>
</dbReference>
<reference evidence="10" key="1">
    <citation type="submission" date="2016-10" db="EMBL/GenBank/DDBJ databases">
        <authorList>
            <person name="Varghese N."/>
            <person name="Submissions S."/>
        </authorList>
    </citation>
    <scope>NUCLEOTIDE SEQUENCE [LARGE SCALE GENOMIC DNA]</scope>
    <source>
        <strain evidence="10">CGMCC 1.8895</strain>
    </source>
</reference>
<dbReference type="GO" id="GO:0005737">
    <property type="term" value="C:cytoplasm"/>
    <property type="evidence" value="ECO:0007669"/>
    <property type="project" value="TreeGrafter"/>
</dbReference>
<evidence type="ECO:0000256" key="6">
    <source>
        <dbReference type="SAM" id="Coils"/>
    </source>
</evidence>
<evidence type="ECO:0000256" key="5">
    <source>
        <dbReference type="RuleBase" id="RU004168"/>
    </source>
</evidence>
<protein>
    <recommendedName>
        <fullName evidence="1">Acylphosphatase</fullName>
    </recommendedName>
    <alternativeName>
        <fullName evidence="2">Acylphosphate phosphohydrolase</fullName>
    </alternativeName>
</protein>
<evidence type="ECO:0000259" key="8">
    <source>
        <dbReference type="PROSITE" id="PS51160"/>
    </source>
</evidence>
<evidence type="ECO:0000259" key="7">
    <source>
        <dbReference type="PROSITE" id="PS50975"/>
    </source>
</evidence>
<dbReference type="PROSITE" id="PS51160">
    <property type="entry name" value="ACYLPHOSPHATASE_3"/>
    <property type="match status" value="1"/>
</dbReference>
<proteinExistence type="inferred from homology"/>
<dbReference type="InterPro" id="IPR001792">
    <property type="entry name" value="Acylphosphatase-like_dom"/>
</dbReference>
<name>A0A1G9F6N2_9BACL</name>
<accession>A0A1G9F6N2</accession>
<dbReference type="InterPro" id="IPR013651">
    <property type="entry name" value="ATP-grasp_RimK-type"/>
</dbReference>
<dbReference type="InterPro" id="IPR005479">
    <property type="entry name" value="CPAse_ATP-bd"/>
</dbReference>
<feature type="domain" description="ATP-grasp" evidence="7">
    <location>
        <begin position="90"/>
        <end position="342"/>
    </location>
</feature>
<feature type="domain" description="Acylphosphatase-like" evidence="8">
    <location>
        <begin position="385"/>
        <end position="472"/>
    </location>
</feature>
<dbReference type="Gene3D" id="3.30.470.20">
    <property type="entry name" value="ATP-grasp fold, B domain"/>
    <property type="match status" value="2"/>
</dbReference>
<evidence type="ECO:0000256" key="4">
    <source>
        <dbReference type="PROSITE-ProRule" id="PRU00520"/>
    </source>
</evidence>
<dbReference type="InterPro" id="IPR011761">
    <property type="entry name" value="ATP-grasp"/>
</dbReference>
<keyword evidence="6" id="KW-0175">Coiled coil</keyword>
<dbReference type="InterPro" id="IPR036046">
    <property type="entry name" value="Acylphosphatase-like_dom_sf"/>
</dbReference>
<comment type="caution">
    <text evidence="4">Lacks conserved residue(s) required for the propagation of feature annotation.</text>
</comment>
<dbReference type="SUPFAM" id="SSF54975">
    <property type="entry name" value="Acylphosphatase/BLUF domain-like"/>
    <property type="match status" value="1"/>
</dbReference>
<evidence type="ECO:0000313" key="10">
    <source>
        <dbReference type="Proteomes" id="UP000199008"/>
    </source>
</evidence>
<dbReference type="AlphaFoldDB" id="A0A1G9F6N2"/>